<name>A0A238VL26_9ACTN</name>
<proteinExistence type="predicted"/>
<organism evidence="2 3">
    <name type="scientific">Actinomadura mexicana</name>
    <dbReference type="NCBI Taxonomy" id="134959"/>
    <lineage>
        <taxon>Bacteria</taxon>
        <taxon>Bacillati</taxon>
        <taxon>Actinomycetota</taxon>
        <taxon>Actinomycetes</taxon>
        <taxon>Streptosporangiales</taxon>
        <taxon>Thermomonosporaceae</taxon>
        <taxon>Actinomadura</taxon>
    </lineage>
</organism>
<feature type="region of interest" description="Disordered" evidence="1">
    <location>
        <begin position="118"/>
        <end position="139"/>
    </location>
</feature>
<evidence type="ECO:0000256" key="1">
    <source>
        <dbReference type="SAM" id="MobiDB-lite"/>
    </source>
</evidence>
<dbReference type="EMBL" id="FZNP01000002">
    <property type="protein sequence ID" value="SNR35065.1"/>
    <property type="molecule type" value="Genomic_DNA"/>
</dbReference>
<gene>
    <name evidence="2" type="ORF">SAMN06265355_10217</name>
</gene>
<evidence type="ECO:0000313" key="3">
    <source>
        <dbReference type="Proteomes" id="UP000198420"/>
    </source>
</evidence>
<keyword evidence="3" id="KW-1185">Reference proteome</keyword>
<protein>
    <submittedName>
        <fullName evidence="2">Uncharacterized protein</fullName>
    </submittedName>
</protein>
<accession>A0A238VL26</accession>
<dbReference type="AlphaFoldDB" id="A0A238VL26"/>
<feature type="compositionally biased region" description="Basic and acidic residues" evidence="1">
    <location>
        <begin position="126"/>
        <end position="137"/>
    </location>
</feature>
<reference evidence="3" key="1">
    <citation type="submission" date="2017-06" db="EMBL/GenBank/DDBJ databases">
        <authorList>
            <person name="Varghese N."/>
            <person name="Submissions S."/>
        </authorList>
    </citation>
    <scope>NUCLEOTIDE SEQUENCE [LARGE SCALE GENOMIC DNA]</scope>
    <source>
        <strain evidence="3">DSM 44485</strain>
    </source>
</reference>
<evidence type="ECO:0000313" key="2">
    <source>
        <dbReference type="EMBL" id="SNR35065.1"/>
    </source>
</evidence>
<sequence length="198" mass="21586">MSAHDVRVRIADIDHPRGGGPWVRLMTLAATADEDAPTVLAQITERTDGRRVINRLYVAGGELDLKALRAIPLDRLEMAINQRPDWPLETAPGPNETGEQHRLTAVGDELLLADGDKVPPVQGGVKGERPRLQRPDGSDPDAFYALVAEAYREALDESAPAQVLAEEAGVPVPTVHRWVREARRRGVLPPAKKRGRAG</sequence>
<dbReference type="Proteomes" id="UP000198420">
    <property type="component" value="Unassembled WGS sequence"/>
</dbReference>